<evidence type="ECO:0000313" key="14">
    <source>
        <dbReference type="Proteomes" id="UP001597511"/>
    </source>
</evidence>
<evidence type="ECO:0000256" key="1">
    <source>
        <dbReference type="ARBA" id="ARBA00004571"/>
    </source>
</evidence>
<evidence type="ECO:0000256" key="7">
    <source>
        <dbReference type="ARBA" id="ARBA00023237"/>
    </source>
</evidence>
<keyword evidence="14" id="KW-1185">Reference proteome</keyword>
<dbReference type="Pfam" id="PF00593">
    <property type="entry name" value="TonB_dep_Rec_b-barrel"/>
    <property type="match status" value="1"/>
</dbReference>
<evidence type="ECO:0000259" key="11">
    <source>
        <dbReference type="Pfam" id="PF00593"/>
    </source>
</evidence>
<dbReference type="SUPFAM" id="SSF56935">
    <property type="entry name" value="Porins"/>
    <property type="match status" value="1"/>
</dbReference>
<reference evidence="14" key="1">
    <citation type="journal article" date="2019" name="Int. J. Syst. Evol. Microbiol.">
        <title>The Global Catalogue of Microorganisms (GCM) 10K type strain sequencing project: providing services to taxonomists for standard genome sequencing and annotation.</title>
        <authorList>
            <consortium name="The Broad Institute Genomics Platform"/>
            <consortium name="The Broad Institute Genome Sequencing Center for Infectious Disease"/>
            <person name="Wu L."/>
            <person name="Ma J."/>
        </authorList>
    </citation>
    <scope>NUCLEOTIDE SEQUENCE [LARGE SCALE GENOMIC DNA]</scope>
    <source>
        <strain evidence="14">KCTC 23299</strain>
    </source>
</reference>
<dbReference type="Gene3D" id="2.40.170.20">
    <property type="entry name" value="TonB-dependent receptor, beta-barrel domain"/>
    <property type="match status" value="1"/>
</dbReference>
<keyword evidence="10" id="KW-0732">Signal</keyword>
<keyword evidence="7 8" id="KW-0998">Cell outer membrane</keyword>
<organism evidence="13 14">
    <name type="scientific">Terrimonas rubra</name>
    <dbReference type="NCBI Taxonomy" id="1035890"/>
    <lineage>
        <taxon>Bacteria</taxon>
        <taxon>Pseudomonadati</taxon>
        <taxon>Bacteroidota</taxon>
        <taxon>Chitinophagia</taxon>
        <taxon>Chitinophagales</taxon>
        <taxon>Chitinophagaceae</taxon>
        <taxon>Terrimonas</taxon>
    </lineage>
</organism>
<comment type="subcellular location">
    <subcellularLocation>
        <location evidence="1 8">Cell outer membrane</location>
        <topology evidence="1 8">Multi-pass membrane protein</topology>
    </subcellularLocation>
</comment>
<evidence type="ECO:0000256" key="6">
    <source>
        <dbReference type="ARBA" id="ARBA00023136"/>
    </source>
</evidence>
<name>A0ABW6A4A4_9BACT</name>
<dbReference type="Proteomes" id="UP001597511">
    <property type="component" value="Unassembled WGS sequence"/>
</dbReference>
<dbReference type="Pfam" id="PF07715">
    <property type="entry name" value="Plug"/>
    <property type="match status" value="1"/>
</dbReference>
<evidence type="ECO:0000256" key="4">
    <source>
        <dbReference type="ARBA" id="ARBA00022692"/>
    </source>
</evidence>
<evidence type="ECO:0000256" key="8">
    <source>
        <dbReference type="PROSITE-ProRule" id="PRU01360"/>
    </source>
</evidence>
<dbReference type="RefSeq" id="WP_386095984.1">
    <property type="nucleotide sequence ID" value="NZ_JBHUOZ010000001.1"/>
</dbReference>
<dbReference type="InterPro" id="IPR012910">
    <property type="entry name" value="Plug_dom"/>
</dbReference>
<dbReference type="Pfam" id="PF13715">
    <property type="entry name" value="CarbopepD_reg_2"/>
    <property type="match status" value="1"/>
</dbReference>
<protein>
    <submittedName>
        <fullName evidence="13">SusC/RagA family TonB-linked outer membrane protein</fullName>
    </submittedName>
</protein>
<dbReference type="InterPro" id="IPR037066">
    <property type="entry name" value="Plug_dom_sf"/>
</dbReference>
<dbReference type="Gene3D" id="2.170.130.10">
    <property type="entry name" value="TonB-dependent receptor, plug domain"/>
    <property type="match status" value="1"/>
</dbReference>
<dbReference type="EMBL" id="JBHUOZ010000001">
    <property type="protein sequence ID" value="MFD2919113.1"/>
    <property type="molecule type" value="Genomic_DNA"/>
</dbReference>
<evidence type="ECO:0000256" key="10">
    <source>
        <dbReference type="SAM" id="SignalP"/>
    </source>
</evidence>
<dbReference type="InterPro" id="IPR023996">
    <property type="entry name" value="TonB-dep_OMP_SusC/RagA"/>
</dbReference>
<accession>A0ABW6A4A4</accession>
<keyword evidence="4 8" id="KW-0812">Transmembrane</keyword>
<dbReference type="Gene3D" id="2.60.40.1120">
    <property type="entry name" value="Carboxypeptidase-like, regulatory domain"/>
    <property type="match status" value="1"/>
</dbReference>
<sequence length="1046" mass="112907">MRKLLVLLTIFLLTSGMLLAQKTISGKVTDEKGSPISNASVVVKGSSNGGSTNEEGSFRIEIPGTARLLVFSAVGYVQKEVAIDNKSNFDVVLAIADQNLEEVVVVGYSTQKRTEFTGSAATVKGDVVANRPIQSFGQGLTGQASGVNIIQSNGLLNNPPVIRVRGLSSISLSSFPLVVVDGIPISTNDVSANASANNPLADINPADIESIDILKDAASTSIYGSRGAAGVLLITTKRGKSGKVKVNYDGWVGNNRAARLPDVLNASQFVAHKNKAIDNAFEVNPAFTGAPRNAFVLMNDPNGNVVDVDFFDLVYRNALSHSHNLSVSGGNDKTTYYFSASYTDQDGFLEANNFSRRSGRFNISNQTTKWLKLFSNISYSNTINNAPNSGSYVGGAFATSGLGRIAMSQAPNVPVYTASGDYSTEANAIGRGANLISMQWSNPQTLIDLDKNRSETNRIFANIGAEIALFKGLSFKSSYTWDLRLTDNQRYWNPRQGDGYASSGNAYNNTNRSDNWVWTNTLQYKTSILNQHNINVLVGTDAQNTYVTDWGGNRTTLADPFFTQFQGVFLVNDAAGNGISEQSLQAYLASLSYNFSEKYYFAANIRRDGNSALAEGKKWGTFGGVSAGWAISNENFFKNSGLGRSIQNLRLKASWGKVGNGGLGNYYGAYDLYSASVYGTAPSVFYSQSGNKDLQWETSKQTNIGLDLGILNNRLNLEVNWFNKDIDNLILAVPQAPSRGVPGNSVLRNVGSMYNKGWEFSVNGRVIDKGDFRWNANINFATVKNKVTSLVDNNSQILGYTSSLELTSITKVGYAAANIYGVRTAGVNSANGRRIFIDNQGRQVQYQHLGGANAWTLLDGTPVSSGVVTSAAVPLGNTQPTWYGGFNNTLTYKQFDAGINFTFSGGNYIYNGTRAGLLDQRVWNNSVDILDAWSTTKTDAKIPRPIYGDNISNGSAFLISENVEKADFLRLNLLTLGYTLPARVLGNSGISSVRVYVQGNNLMLLTSYSGVDPEISTNGNSNTTSGIERNSIPQGRGFTFGVNVGF</sequence>
<comment type="caution">
    <text evidence="13">The sequence shown here is derived from an EMBL/GenBank/DDBJ whole genome shotgun (WGS) entry which is preliminary data.</text>
</comment>
<evidence type="ECO:0000313" key="13">
    <source>
        <dbReference type="EMBL" id="MFD2919113.1"/>
    </source>
</evidence>
<dbReference type="InterPro" id="IPR036942">
    <property type="entry name" value="Beta-barrel_TonB_sf"/>
</dbReference>
<evidence type="ECO:0000256" key="5">
    <source>
        <dbReference type="ARBA" id="ARBA00023077"/>
    </source>
</evidence>
<dbReference type="NCBIfam" id="TIGR04056">
    <property type="entry name" value="OMP_RagA_SusC"/>
    <property type="match status" value="1"/>
</dbReference>
<proteinExistence type="inferred from homology"/>
<dbReference type="InterPro" id="IPR023997">
    <property type="entry name" value="TonB-dep_OMP_SusC/RagA_CS"/>
</dbReference>
<dbReference type="InterPro" id="IPR008969">
    <property type="entry name" value="CarboxyPept-like_regulatory"/>
</dbReference>
<evidence type="ECO:0000256" key="9">
    <source>
        <dbReference type="RuleBase" id="RU003357"/>
    </source>
</evidence>
<feature type="chain" id="PRO_5046755337" evidence="10">
    <location>
        <begin position="21"/>
        <end position="1046"/>
    </location>
</feature>
<keyword evidence="2 8" id="KW-0813">Transport</keyword>
<evidence type="ECO:0000256" key="2">
    <source>
        <dbReference type="ARBA" id="ARBA00022448"/>
    </source>
</evidence>
<dbReference type="PROSITE" id="PS52016">
    <property type="entry name" value="TONB_DEPENDENT_REC_3"/>
    <property type="match status" value="1"/>
</dbReference>
<evidence type="ECO:0000256" key="3">
    <source>
        <dbReference type="ARBA" id="ARBA00022452"/>
    </source>
</evidence>
<feature type="signal peptide" evidence="10">
    <location>
        <begin position="1"/>
        <end position="20"/>
    </location>
</feature>
<gene>
    <name evidence="13" type="ORF">ACFS6H_05265</name>
</gene>
<dbReference type="InterPro" id="IPR039426">
    <property type="entry name" value="TonB-dep_rcpt-like"/>
</dbReference>
<evidence type="ECO:0000259" key="12">
    <source>
        <dbReference type="Pfam" id="PF07715"/>
    </source>
</evidence>
<keyword evidence="5 9" id="KW-0798">TonB box</keyword>
<dbReference type="InterPro" id="IPR000531">
    <property type="entry name" value="Beta-barrel_TonB"/>
</dbReference>
<dbReference type="SUPFAM" id="SSF49464">
    <property type="entry name" value="Carboxypeptidase regulatory domain-like"/>
    <property type="match status" value="1"/>
</dbReference>
<keyword evidence="6 8" id="KW-0472">Membrane</keyword>
<comment type="similarity">
    <text evidence="8 9">Belongs to the TonB-dependent receptor family.</text>
</comment>
<dbReference type="NCBIfam" id="TIGR04057">
    <property type="entry name" value="SusC_RagA_signa"/>
    <property type="match status" value="1"/>
</dbReference>
<feature type="domain" description="TonB-dependent receptor-like beta-barrel" evidence="11">
    <location>
        <begin position="418"/>
        <end position="913"/>
    </location>
</feature>
<feature type="domain" description="TonB-dependent receptor plug" evidence="12">
    <location>
        <begin position="115"/>
        <end position="231"/>
    </location>
</feature>
<keyword evidence="3 8" id="KW-1134">Transmembrane beta strand</keyword>